<comment type="caution">
    <text evidence="17">The sequence shown here is derived from an EMBL/GenBank/DDBJ whole genome shotgun (WGS) entry which is preliminary data.</text>
</comment>
<dbReference type="GO" id="GO:0005886">
    <property type="term" value="C:plasma membrane"/>
    <property type="evidence" value="ECO:0007669"/>
    <property type="project" value="TreeGrafter"/>
</dbReference>
<feature type="domain" description="Ig-like" evidence="15">
    <location>
        <begin position="65"/>
        <end position="146"/>
    </location>
</feature>
<evidence type="ECO:0000259" key="15">
    <source>
        <dbReference type="PROSITE" id="PS50835"/>
    </source>
</evidence>
<dbReference type="InterPro" id="IPR003598">
    <property type="entry name" value="Ig_sub2"/>
</dbReference>
<dbReference type="Pfam" id="PF07474">
    <property type="entry name" value="G2F"/>
    <property type="match status" value="1"/>
</dbReference>
<dbReference type="InterPro" id="IPR013106">
    <property type="entry name" value="Ig_V-set"/>
</dbReference>
<keyword evidence="13" id="KW-0325">Glycoprotein</keyword>
<feature type="domain" description="Ig-like" evidence="15">
    <location>
        <begin position="1267"/>
        <end position="1354"/>
    </location>
</feature>
<evidence type="ECO:0000313" key="18">
    <source>
        <dbReference type="Proteomes" id="UP000735302"/>
    </source>
</evidence>
<keyword evidence="6" id="KW-0732">Signal</keyword>
<dbReference type="Proteomes" id="UP000735302">
    <property type="component" value="Unassembled WGS sequence"/>
</dbReference>
<feature type="domain" description="Ig-like" evidence="15">
    <location>
        <begin position="531"/>
        <end position="619"/>
    </location>
</feature>
<dbReference type="FunFam" id="2.60.40.10:FF:000004">
    <property type="entry name" value="DCC isoform 1"/>
    <property type="match status" value="1"/>
</dbReference>
<comment type="subcellular location">
    <subcellularLocation>
        <location evidence="1">Membrane</location>
        <topology evidence="1">Single-pass membrane protein</topology>
    </subcellularLocation>
    <subcellularLocation>
        <location evidence="2">Secreted</location>
        <location evidence="2">Extracellular space</location>
        <location evidence="2">Extracellular matrix</location>
    </subcellularLocation>
</comment>
<dbReference type="FunFam" id="2.20.100.10:FF:000001">
    <property type="entry name" value="semaphorin-5A isoform X1"/>
    <property type="match status" value="3"/>
</dbReference>
<dbReference type="FunFam" id="2.60.40.10:FF:000017">
    <property type="entry name" value="Down syndrome cell adhesion molecule b"/>
    <property type="match status" value="1"/>
</dbReference>
<evidence type="ECO:0000259" key="16">
    <source>
        <dbReference type="PROSITE" id="PS50993"/>
    </source>
</evidence>
<dbReference type="Pfam" id="PF13927">
    <property type="entry name" value="Ig_3"/>
    <property type="match status" value="2"/>
</dbReference>
<accession>A0AAV3Z1B9</accession>
<keyword evidence="10" id="KW-1133">Transmembrane helix</keyword>
<dbReference type="PROSITE" id="PS50835">
    <property type="entry name" value="IG_LIKE"/>
    <property type="match status" value="14"/>
</dbReference>
<keyword evidence="12" id="KW-1015">Disulfide bond</keyword>
<keyword evidence="5" id="KW-0812">Transmembrane</keyword>
<dbReference type="Pfam" id="PF07679">
    <property type="entry name" value="I-set"/>
    <property type="match status" value="11"/>
</dbReference>
<dbReference type="FunFam" id="2.60.40.10:FF:000503">
    <property type="entry name" value="Hemicentin 1"/>
    <property type="match status" value="2"/>
</dbReference>
<keyword evidence="11" id="KW-0472">Membrane</keyword>
<dbReference type="FunFam" id="2.60.40.10:FF:000032">
    <property type="entry name" value="palladin isoform X1"/>
    <property type="match status" value="2"/>
</dbReference>
<reference evidence="17 18" key="1">
    <citation type="journal article" date="2021" name="Elife">
        <title>Chloroplast acquisition without the gene transfer in kleptoplastic sea slugs, Plakobranchus ocellatus.</title>
        <authorList>
            <person name="Maeda T."/>
            <person name="Takahashi S."/>
            <person name="Yoshida T."/>
            <person name="Shimamura S."/>
            <person name="Takaki Y."/>
            <person name="Nagai Y."/>
            <person name="Toyoda A."/>
            <person name="Suzuki Y."/>
            <person name="Arimoto A."/>
            <person name="Ishii H."/>
            <person name="Satoh N."/>
            <person name="Nishiyama T."/>
            <person name="Hasebe M."/>
            <person name="Maruyama T."/>
            <person name="Minagawa J."/>
            <person name="Obokata J."/>
            <person name="Shigenobu S."/>
        </authorList>
    </citation>
    <scope>NUCLEOTIDE SEQUENCE [LARGE SCALE GENOMIC DNA]</scope>
</reference>
<dbReference type="FunFam" id="2.60.40.10:FF:000186">
    <property type="entry name" value="Hemicentin 1"/>
    <property type="match status" value="1"/>
</dbReference>
<keyword evidence="4" id="KW-0272">Extracellular matrix</keyword>
<evidence type="ECO:0000256" key="2">
    <source>
        <dbReference type="ARBA" id="ARBA00004498"/>
    </source>
</evidence>
<dbReference type="SUPFAM" id="SSF54511">
    <property type="entry name" value="GFP-like"/>
    <property type="match status" value="1"/>
</dbReference>
<organism evidence="17 18">
    <name type="scientific">Plakobranchus ocellatus</name>
    <dbReference type="NCBI Taxonomy" id="259542"/>
    <lineage>
        <taxon>Eukaryota</taxon>
        <taxon>Metazoa</taxon>
        <taxon>Spiralia</taxon>
        <taxon>Lophotrochozoa</taxon>
        <taxon>Mollusca</taxon>
        <taxon>Gastropoda</taxon>
        <taxon>Heterobranchia</taxon>
        <taxon>Euthyneura</taxon>
        <taxon>Panpulmonata</taxon>
        <taxon>Sacoglossa</taxon>
        <taxon>Placobranchoidea</taxon>
        <taxon>Plakobranchidae</taxon>
        <taxon>Plakobranchus</taxon>
    </lineage>
</organism>
<evidence type="ECO:0000256" key="5">
    <source>
        <dbReference type="ARBA" id="ARBA00022692"/>
    </source>
</evidence>
<dbReference type="GO" id="GO:0008046">
    <property type="term" value="F:axon guidance receptor activity"/>
    <property type="evidence" value="ECO:0007669"/>
    <property type="project" value="TreeGrafter"/>
</dbReference>
<feature type="domain" description="Ig-like" evidence="15">
    <location>
        <begin position="437"/>
        <end position="522"/>
    </location>
</feature>
<dbReference type="PANTHER" id="PTHR45080">
    <property type="entry name" value="CONTACTIN 5"/>
    <property type="match status" value="1"/>
</dbReference>
<feature type="domain" description="Ig-like" evidence="15">
    <location>
        <begin position="248"/>
        <end position="340"/>
    </location>
</feature>
<dbReference type="InterPro" id="IPR036179">
    <property type="entry name" value="Ig-like_dom_sf"/>
</dbReference>
<evidence type="ECO:0000256" key="6">
    <source>
        <dbReference type="ARBA" id="ARBA00022729"/>
    </source>
</evidence>
<keyword evidence="7" id="KW-0677">Repeat</keyword>
<dbReference type="PROSITE" id="PS50993">
    <property type="entry name" value="NIDOGEN_G2"/>
    <property type="match status" value="1"/>
</dbReference>
<feature type="domain" description="Ig-like" evidence="15">
    <location>
        <begin position="1076"/>
        <end position="1161"/>
    </location>
</feature>
<proteinExistence type="predicted"/>
<feature type="domain" description="Ig-like" evidence="15">
    <location>
        <begin position="986"/>
        <end position="1072"/>
    </location>
</feature>
<dbReference type="SMART" id="SM00409">
    <property type="entry name" value="IG"/>
    <property type="match status" value="13"/>
</dbReference>
<dbReference type="SMART" id="SM00406">
    <property type="entry name" value="IGv"/>
    <property type="match status" value="9"/>
</dbReference>
<dbReference type="InterPro" id="IPR000884">
    <property type="entry name" value="TSP1_rpt"/>
</dbReference>
<dbReference type="SUPFAM" id="SSF82895">
    <property type="entry name" value="TSP-1 type 1 repeat"/>
    <property type="match status" value="3"/>
</dbReference>
<evidence type="ECO:0000256" key="13">
    <source>
        <dbReference type="ARBA" id="ARBA00023180"/>
    </source>
</evidence>
<evidence type="ECO:0000256" key="12">
    <source>
        <dbReference type="ARBA" id="ARBA00023157"/>
    </source>
</evidence>
<dbReference type="GO" id="GO:0007156">
    <property type="term" value="P:homophilic cell adhesion via plasma membrane adhesion molecules"/>
    <property type="evidence" value="ECO:0007669"/>
    <property type="project" value="TreeGrafter"/>
</dbReference>
<feature type="domain" description="Nidogen G2 beta-barrel" evidence="16">
    <location>
        <begin position="1525"/>
        <end position="1617"/>
    </location>
</feature>
<dbReference type="GO" id="GO:0030424">
    <property type="term" value="C:axon"/>
    <property type="evidence" value="ECO:0007669"/>
    <property type="project" value="TreeGrafter"/>
</dbReference>
<dbReference type="PANTHER" id="PTHR45080:SF34">
    <property type="entry name" value="MYOSIN LIGHT CHAIN KINASE, SMOOTH MUSCLE-LIKE"/>
    <property type="match status" value="1"/>
</dbReference>
<dbReference type="EMBL" id="BLXT01001848">
    <property type="protein sequence ID" value="GFN88312.1"/>
    <property type="molecule type" value="Genomic_DNA"/>
</dbReference>
<evidence type="ECO:0000256" key="14">
    <source>
        <dbReference type="ARBA" id="ARBA00023319"/>
    </source>
</evidence>
<dbReference type="InterPro" id="IPR036383">
    <property type="entry name" value="TSP1_rpt_sf"/>
</dbReference>
<evidence type="ECO:0000256" key="7">
    <source>
        <dbReference type="ARBA" id="ARBA00022737"/>
    </source>
</evidence>
<dbReference type="GO" id="GO:0050808">
    <property type="term" value="P:synapse organization"/>
    <property type="evidence" value="ECO:0007669"/>
    <property type="project" value="TreeGrafter"/>
</dbReference>
<feature type="domain" description="Ig-like" evidence="15">
    <location>
        <begin position="1168"/>
        <end position="1260"/>
    </location>
</feature>
<dbReference type="InterPro" id="IPR009017">
    <property type="entry name" value="GFP"/>
</dbReference>
<evidence type="ECO:0000256" key="11">
    <source>
        <dbReference type="ARBA" id="ARBA00023136"/>
    </source>
</evidence>
<feature type="non-terminal residue" evidence="17">
    <location>
        <position position="1617"/>
    </location>
</feature>
<evidence type="ECO:0000256" key="3">
    <source>
        <dbReference type="ARBA" id="ARBA00022525"/>
    </source>
</evidence>
<dbReference type="PROSITE" id="PS50092">
    <property type="entry name" value="TSP1"/>
    <property type="match status" value="3"/>
</dbReference>
<dbReference type="InterPro" id="IPR050958">
    <property type="entry name" value="Cell_Adh-Cytoskel_Orgn"/>
</dbReference>
<evidence type="ECO:0000256" key="1">
    <source>
        <dbReference type="ARBA" id="ARBA00004167"/>
    </source>
</evidence>
<evidence type="ECO:0000256" key="4">
    <source>
        <dbReference type="ARBA" id="ARBA00022530"/>
    </source>
</evidence>
<keyword evidence="18" id="KW-1185">Reference proteome</keyword>
<dbReference type="Gene3D" id="2.20.100.10">
    <property type="entry name" value="Thrombospondin type-1 (TSP1) repeat"/>
    <property type="match status" value="2"/>
</dbReference>
<dbReference type="SUPFAM" id="SSF48726">
    <property type="entry name" value="Immunoglobulin"/>
    <property type="match status" value="15"/>
</dbReference>
<dbReference type="Pfam" id="PF00090">
    <property type="entry name" value="TSP_1"/>
    <property type="match status" value="3"/>
</dbReference>
<evidence type="ECO:0000256" key="10">
    <source>
        <dbReference type="ARBA" id="ARBA00022989"/>
    </source>
</evidence>
<evidence type="ECO:0000256" key="8">
    <source>
        <dbReference type="ARBA" id="ARBA00022837"/>
    </source>
</evidence>
<feature type="domain" description="Ig-like" evidence="15">
    <location>
        <begin position="154"/>
        <end position="240"/>
    </location>
</feature>
<dbReference type="InterPro" id="IPR007110">
    <property type="entry name" value="Ig-like_dom"/>
</dbReference>
<dbReference type="FunFam" id="2.60.40.10:FF:000130">
    <property type="entry name" value="Hemicentin 1"/>
    <property type="match status" value="6"/>
</dbReference>
<feature type="domain" description="Ig-like" evidence="15">
    <location>
        <begin position="624"/>
        <end position="663"/>
    </location>
</feature>
<protein>
    <submittedName>
        <fullName evidence="17">Hemicentin-1</fullName>
    </submittedName>
</protein>
<dbReference type="SMART" id="SM00408">
    <property type="entry name" value="IGc2"/>
    <property type="match status" value="13"/>
</dbReference>
<keyword evidence="14" id="KW-0393">Immunoglobulin domain</keyword>
<feature type="domain" description="Ig-like" evidence="15">
    <location>
        <begin position="890"/>
        <end position="981"/>
    </location>
</feature>
<feature type="domain" description="Ig-like" evidence="15">
    <location>
        <begin position="678"/>
        <end position="790"/>
    </location>
</feature>
<feature type="domain" description="Ig-like" evidence="15">
    <location>
        <begin position="795"/>
        <end position="886"/>
    </location>
</feature>
<dbReference type="Gene3D" id="2.40.155.10">
    <property type="entry name" value="Green fluorescent protein"/>
    <property type="match status" value="1"/>
</dbReference>
<dbReference type="InterPro" id="IPR013098">
    <property type="entry name" value="Ig_I-set"/>
</dbReference>
<dbReference type="InterPro" id="IPR013783">
    <property type="entry name" value="Ig-like_fold"/>
</dbReference>
<dbReference type="InterPro" id="IPR006605">
    <property type="entry name" value="G2_nidogen/fibulin_G2F"/>
</dbReference>
<name>A0AAV3Z1B9_9GAST</name>
<dbReference type="SMART" id="SM00209">
    <property type="entry name" value="TSP1"/>
    <property type="match status" value="3"/>
</dbReference>
<keyword evidence="3" id="KW-0964">Secreted</keyword>
<evidence type="ECO:0000256" key="9">
    <source>
        <dbReference type="ARBA" id="ARBA00022889"/>
    </source>
</evidence>
<dbReference type="InterPro" id="IPR003599">
    <property type="entry name" value="Ig_sub"/>
</dbReference>
<dbReference type="CDD" id="cd00096">
    <property type="entry name" value="Ig"/>
    <property type="match status" value="6"/>
</dbReference>
<feature type="domain" description="Ig-like" evidence="15">
    <location>
        <begin position="343"/>
        <end position="433"/>
    </location>
</feature>
<dbReference type="Gene3D" id="2.60.40.10">
    <property type="entry name" value="Immunoglobulins"/>
    <property type="match status" value="15"/>
</dbReference>
<evidence type="ECO:0000313" key="17">
    <source>
        <dbReference type="EMBL" id="GFN88312.1"/>
    </source>
</evidence>
<sequence length="1617" mass="177672">MKDGLLMSTNVDPNVRFLAENRRLEVVNARVTDRGRYVCVGENIAGRNERDFIVNVFVAPTVEGPGVPERPEAIETTTVYMTCPASGIPLPKITWFREETPIKQNTSKVSLLDRGWTLEIRNTNSSDATRYFCRAENVAGDTEKIFDLKILLRPFIDRENLETEITITVNNTVAINCPVTGDPPPEIAWYKNGMPLDATNQPRYEVIGEGRQLRIYYAQVPDTGVYTCAAKSKAGEDNIDFDVKVLVPPVIAGINVNVYPRVQVDASVTINCPAQGVPPPQITWYKDGQPLVEKPGVVEIRSEGTELVLRKAQLTDSGEYKCVAINIAGENSRVFDLAVQLAPTISIIGVNTRLNVIQNRSTVLECKAQGSPKPEIMWFHNSIPVDPESQPGLTISDDGGRLVIASTQVADAGNYVCIASNEAGEAQQDYEITVWVPPVVDTSALDQNLRVIKGHTATINCPVSSIPFPDIIWTKNGQTIAESSRVQILSDGLQLRISYAEESDADKYTCLASNPAGEVTLNFDLLVLVPPSIDESNVVFDRKVSVGRTVQMECPVQGIPVPDVAWLLNGEPVEKFSRVRLVKDNRALEIQEVALSDTARYTCIATNEAGQLERNFDLEVLLRPTIDKESVQTSLTVHRNNTVRFSCPASGSPQPNITWTRKGVKPKFSFFLGIGVPPSIDESNVVFDRKVSVGRTVQMECPVQGIPVPDVAWLLNGEPVEKFSRVRLVKDNRALEIQERPLRQSANPNLRVLEGGRTLELNNAQLEDAGEYMCKATNAAGTDNLKFDLKVYVVPTMNKPSPDRLHVIQGQSISMKCSAEGTPDPTMLWLSRGSLVSDFDTSGSRLQILEEGFALQLTNAQPEDAGRYTCHAENEAGFAEKFFDLEVYEPAKINSTEKAMKIPVVLDEEVLLTCPVTGTPSPTIQWLRKGQPIPEYGMPNIRIQNNGRQLLIISAQLLDFGDYTCVASNEAGEDKLEFRISVMVPPEIQDGPESVAEIVNRPAVLQCEASGQPSPQVTWTKDGEYFPATGLRHRMLPSGTLDLMLVRLEDQGVYTCTASNAAGNVSRSIELRVQIPAKIVGRRDMAVKAAQGQDVMLSCEVEGSPEPTILWLKYRSYLQLNNRIRILDNGSLHITGLTRRDSALYTCLAQNSAGTDSKNINLRVEEPPKIEVNQREFSVLENRTIVLPCPATGRPRPKVRWEKDGQEITSTTDFSKRYGNIHFITLQTGGLAIPHTRAEDAGTFTCVASNVAGETRLNLTLKVQAEPKFKIEPMDGMVELGDTVFFDCVAEGVPEPTMYWWKGTQKLESGGRFTVLANNSLRIVATQQSDVGLYRCFATNPLGKTFVETRLDLVVHGEYSPWSSWSSCSASCGRGERSRTRTCDSPAPGNGGRNCVGPSSEYSTCTQELCPVHGNWSPWGLWGDCSLTCGGGQRRRFRSCSNPPPSGSGQPCPGSGEETETCNDQGCPVDGRFSEWTAWSDCSKTCGQAVKERYRQCIEPSNGGRRCRGDTVEVMDCNLEACSTVPIKAEGNLIGYVNNVDIADGTIMATMTPGDDGLKVNATVNNIPPLAANHLQHLISLLTPVYWTTAYEIGGAYNGFSLTRGEFMREVQVQFAT</sequence>
<gene>
    <name evidence="17" type="ORF">PoB_001481800</name>
</gene>
<keyword evidence="9" id="KW-0130">Cell adhesion</keyword>
<dbReference type="GO" id="GO:0043025">
    <property type="term" value="C:neuronal cell body"/>
    <property type="evidence" value="ECO:0007669"/>
    <property type="project" value="TreeGrafter"/>
</dbReference>
<keyword evidence="8" id="KW-0106">Calcium</keyword>